<dbReference type="Proteomes" id="UP000515154">
    <property type="component" value="Linkage group LG16"/>
</dbReference>
<dbReference type="RefSeq" id="XP_036366013.1">
    <property type="nucleotide sequence ID" value="XM_036510120.1"/>
</dbReference>
<dbReference type="KEGG" id="osn:115220324"/>
<reference evidence="3 4" key="1">
    <citation type="submission" date="2025-08" db="UniProtKB">
        <authorList>
            <consortium name="RefSeq"/>
        </authorList>
    </citation>
    <scope>IDENTIFICATION</scope>
</reference>
<dbReference type="AlphaFoldDB" id="A0A6P7T7C6"/>
<organism evidence="2 3">
    <name type="scientific">Octopus sinensis</name>
    <name type="common">East Asian common octopus</name>
    <dbReference type="NCBI Taxonomy" id="2607531"/>
    <lineage>
        <taxon>Eukaryota</taxon>
        <taxon>Metazoa</taxon>
        <taxon>Spiralia</taxon>
        <taxon>Lophotrochozoa</taxon>
        <taxon>Mollusca</taxon>
        <taxon>Cephalopoda</taxon>
        <taxon>Coleoidea</taxon>
        <taxon>Octopodiformes</taxon>
        <taxon>Octopoda</taxon>
        <taxon>Incirrata</taxon>
        <taxon>Octopodidae</taxon>
        <taxon>Octopus</taxon>
    </lineage>
</organism>
<keyword evidence="2" id="KW-1185">Reference proteome</keyword>
<dbReference type="Pfam" id="PF15101">
    <property type="entry name" value="TERB2"/>
    <property type="match status" value="1"/>
</dbReference>
<dbReference type="RefSeq" id="XP_029646285.2">
    <property type="nucleotide sequence ID" value="XM_029790425.2"/>
</dbReference>
<name>A0A6P7T7C6_9MOLL</name>
<accession>A0A6P7T7C6</accession>
<evidence type="ECO:0000313" key="3">
    <source>
        <dbReference type="RefSeq" id="XP_029646285.2"/>
    </source>
</evidence>
<evidence type="ECO:0000256" key="1">
    <source>
        <dbReference type="SAM" id="MobiDB-lite"/>
    </source>
</evidence>
<dbReference type="PANTHER" id="PTHR35345">
    <property type="entry name" value="TELOMERE REPEATS-BINDING BOUQUET FORMATION PROTEIN 2"/>
    <property type="match status" value="1"/>
</dbReference>
<protein>
    <submittedName>
        <fullName evidence="3 4">Telomere repeats-binding bouquet formation protein 2-like</fullName>
    </submittedName>
</protein>
<dbReference type="GO" id="GO:0007129">
    <property type="term" value="P:homologous chromosome pairing at meiosis"/>
    <property type="evidence" value="ECO:0007669"/>
    <property type="project" value="TreeGrafter"/>
</dbReference>
<feature type="region of interest" description="Disordered" evidence="1">
    <location>
        <begin position="143"/>
        <end position="189"/>
    </location>
</feature>
<dbReference type="GO" id="GO:0070197">
    <property type="term" value="P:meiotic attachment of telomere to nuclear envelope"/>
    <property type="evidence" value="ECO:0007669"/>
    <property type="project" value="TreeGrafter"/>
</dbReference>
<proteinExistence type="predicted"/>
<dbReference type="GO" id="GO:0005637">
    <property type="term" value="C:nuclear inner membrane"/>
    <property type="evidence" value="ECO:0007669"/>
    <property type="project" value="TreeGrafter"/>
</dbReference>
<evidence type="ECO:0000313" key="2">
    <source>
        <dbReference type="Proteomes" id="UP000515154"/>
    </source>
</evidence>
<evidence type="ECO:0000313" key="4">
    <source>
        <dbReference type="RefSeq" id="XP_036366013.1"/>
    </source>
</evidence>
<dbReference type="RefSeq" id="XP_036366014.1">
    <property type="nucleotide sequence ID" value="XM_036510121.1"/>
</dbReference>
<evidence type="ECO:0000313" key="5">
    <source>
        <dbReference type="RefSeq" id="XP_036366014.1"/>
    </source>
</evidence>
<feature type="compositionally biased region" description="Basic and acidic residues" evidence="1">
    <location>
        <begin position="143"/>
        <end position="157"/>
    </location>
</feature>
<gene>
    <name evidence="3 4 5" type="primary">LOC115220324</name>
</gene>
<dbReference type="InterPro" id="IPR028065">
    <property type="entry name" value="TERB2"/>
</dbReference>
<dbReference type="PANTHER" id="PTHR35345:SF1">
    <property type="entry name" value="TELOMERE REPEATS-BINDING BOUQUET FORMATION PROTEIN 2"/>
    <property type="match status" value="1"/>
</dbReference>
<feature type="compositionally biased region" description="Polar residues" evidence="1">
    <location>
        <begin position="166"/>
        <end position="175"/>
    </location>
</feature>
<sequence>MAEEQEDMNKRVGRGAKIFSGLSAWFSSSVRPITTGLWVALGGMTHPVEIADFLFSSDVTSPDTAKIFSSSIYQGDSVAIVHASYIHACILAEDIMKIPLGRYILYPKAFQEIFLNPKTSSSCHSLIKHTENNDYCQNKMKSIHEEEGGGGDDKNYSDDTEEVEENNQPINMKSQSKNDEETCIKSRQQQPMACSHSQASFQSKSSEKTNDIVSIMELQKASGHLELFIPGKAGCQVMYKS</sequence>